<feature type="transmembrane region" description="Helical" evidence="1">
    <location>
        <begin position="53"/>
        <end position="69"/>
    </location>
</feature>
<protein>
    <submittedName>
        <fullName evidence="2">Membrane protein</fullName>
    </submittedName>
</protein>
<gene>
    <name evidence="2" type="ORF">GCM10007891_05840</name>
</gene>
<feature type="transmembrane region" description="Helical" evidence="1">
    <location>
        <begin position="112"/>
        <end position="129"/>
    </location>
</feature>
<reference evidence="2" key="2">
    <citation type="submission" date="2023-01" db="EMBL/GenBank/DDBJ databases">
        <title>Draft genome sequence of Methylophaga thalassica strain NBRC 102424.</title>
        <authorList>
            <person name="Sun Q."/>
            <person name="Mori K."/>
        </authorList>
    </citation>
    <scope>NUCLEOTIDE SEQUENCE</scope>
    <source>
        <strain evidence="2">NBRC 102424</strain>
    </source>
</reference>
<feature type="transmembrane region" description="Helical" evidence="1">
    <location>
        <begin position="141"/>
        <end position="159"/>
    </location>
</feature>
<feature type="transmembrane region" description="Helical" evidence="1">
    <location>
        <begin position="81"/>
        <end position="100"/>
    </location>
</feature>
<keyword evidence="1" id="KW-0812">Transmembrane</keyword>
<proteinExistence type="predicted"/>
<accession>A0ABQ5TSG1</accession>
<dbReference type="Pfam" id="PF11086">
    <property type="entry name" value="DUF2878"/>
    <property type="match status" value="1"/>
</dbReference>
<evidence type="ECO:0000256" key="1">
    <source>
        <dbReference type="SAM" id="Phobius"/>
    </source>
</evidence>
<dbReference type="Proteomes" id="UP001161423">
    <property type="component" value="Unassembled WGS sequence"/>
</dbReference>
<name>A0ABQ5TSG1_9GAMM</name>
<feature type="transmembrane region" description="Helical" evidence="1">
    <location>
        <begin position="28"/>
        <end position="46"/>
    </location>
</feature>
<feature type="transmembrane region" description="Helical" evidence="1">
    <location>
        <begin position="5"/>
        <end position="22"/>
    </location>
</feature>
<keyword evidence="3" id="KW-1185">Reference proteome</keyword>
<sequence>MANIFNFIAFQLVWFISIFSAAAESSRYALIATALFIIIQLWLSPWKKTDIKLILLGLIAGMLLDSIWLNTMLMNYADKTFVYLAPWWIGCLWINFMLTLNHSLSWLQQKPVLLALLCIVAAPLSYYAGSEAGAVTLNTPFLALALVSISWAIWIPVLMRFANHWREREEAEQHA</sequence>
<dbReference type="InterPro" id="IPR021306">
    <property type="entry name" value="DUF2878"/>
</dbReference>
<organism evidence="2 3">
    <name type="scientific">Methylophaga thalassica</name>
    <dbReference type="NCBI Taxonomy" id="40223"/>
    <lineage>
        <taxon>Bacteria</taxon>
        <taxon>Pseudomonadati</taxon>
        <taxon>Pseudomonadota</taxon>
        <taxon>Gammaproteobacteria</taxon>
        <taxon>Thiotrichales</taxon>
        <taxon>Piscirickettsiaceae</taxon>
        <taxon>Methylophaga</taxon>
    </lineage>
</organism>
<evidence type="ECO:0000313" key="2">
    <source>
        <dbReference type="EMBL" id="GLP98730.1"/>
    </source>
</evidence>
<comment type="caution">
    <text evidence="2">The sequence shown here is derived from an EMBL/GenBank/DDBJ whole genome shotgun (WGS) entry which is preliminary data.</text>
</comment>
<keyword evidence="1" id="KW-0472">Membrane</keyword>
<evidence type="ECO:0000313" key="3">
    <source>
        <dbReference type="Proteomes" id="UP001161423"/>
    </source>
</evidence>
<reference evidence="2" key="1">
    <citation type="journal article" date="2014" name="Int. J. Syst. Evol. Microbiol.">
        <title>Complete genome of a new Firmicutes species belonging to the dominant human colonic microbiota ('Ruminococcus bicirculans') reveals two chromosomes and a selective capacity to utilize plant glucans.</title>
        <authorList>
            <consortium name="NISC Comparative Sequencing Program"/>
            <person name="Wegmann U."/>
            <person name="Louis P."/>
            <person name="Goesmann A."/>
            <person name="Henrissat B."/>
            <person name="Duncan S.H."/>
            <person name="Flint H.J."/>
        </authorList>
    </citation>
    <scope>NUCLEOTIDE SEQUENCE</scope>
    <source>
        <strain evidence="2">NBRC 102424</strain>
    </source>
</reference>
<dbReference type="RefSeq" id="WP_284722385.1">
    <property type="nucleotide sequence ID" value="NZ_BSND01000003.1"/>
</dbReference>
<dbReference type="EMBL" id="BSND01000003">
    <property type="protein sequence ID" value="GLP98730.1"/>
    <property type="molecule type" value="Genomic_DNA"/>
</dbReference>
<keyword evidence="1" id="KW-1133">Transmembrane helix</keyword>